<dbReference type="Gene3D" id="2.10.25.10">
    <property type="entry name" value="Laminin"/>
    <property type="match status" value="1"/>
</dbReference>
<evidence type="ECO:0000256" key="2">
    <source>
        <dbReference type="ARBA" id="ARBA00022690"/>
    </source>
</evidence>
<evidence type="ECO:0000256" key="5">
    <source>
        <dbReference type="SAM" id="SignalP"/>
    </source>
</evidence>
<organism evidence="7">
    <name type="scientific">Strongyloides ratti</name>
    <name type="common">Parasitic roundworm</name>
    <dbReference type="NCBI Taxonomy" id="34506"/>
    <lineage>
        <taxon>Eukaryota</taxon>
        <taxon>Metazoa</taxon>
        <taxon>Ecdysozoa</taxon>
        <taxon>Nematoda</taxon>
        <taxon>Chromadorea</taxon>
        <taxon>Rhabditida</taxon>
        <taxon>Tylenchina</taxon>
        <taxon>Panagrolaimomorpha</taxon>
        <taxon>Strongyloidoidea</taxon>
        <taxon>Strongyloididae</taxon>
        <taxon>Strongyloides</taxon>
    </lineage>
</organism>
<evidence type="ECO:0000256" key="3">
    <source>
        <dbReference type="ARBA" id="ARBA00022900"/>
    </source>
</evidence>
<dbReference type="AlphaFoldDB" id="A0A090KW53"/>
<keyword evidence="3" id="KW-0722">Serine protease inhibitor</keyword>
<evidence type="ECO:0000313" key="8">
    <source>
        <dbReference type="Proteomes" id="UP000035682"/>
    </source>
</evidence>
<feature type="domain" description="TIL" evidence="6">
    <location>
        <begin position="25"/>
        <end position="79"/>
    </location>
</feature>
<evidence type="ECO:0000259" key="6">
    <source>
        <dbReference type="Pfam" id="PF01826"/>
    </source>
</evidence>
<sequence>MFIFLIYFFLSFILKDSQVFTTGKCPNNLIFQTCGSNCPKTCENYNHRLGCDRSCALNVCQCTGGLVLHNNKCILPSQCPNNSGK</sequence>
<dbReference type="Pfam" id="PF01826">
    <property type="entry name" value="TIL"/>
    <property type="match status" value="1"/>
</dbReference>
<evidence type="ECO:0000256" key="4">
    <source>
        <dbReference type="ARBA" id="ARBA00023157"/>
    </source>
</evidence>
<dbReference type="Proteomes" id="UP000035682">
    <property type="component" value="Unplaced"/>
</dbReference>
<keyword evidence="5" id="KW-0732">Signal</keyword>
<reference evidence="9" key="3">
    <citation type="submission" date="2020-12" db="UniProtKB">
        <authorList>
            <consortium name="WormBaseParasite"/>
        </authorList>
    </citation>
    <scope>IDENTIFICATION</scope>
</reference>
<dbReference type="InterPro" id="IPR051368">
    <property type="entry name" value="SerProtInhib-TIL_Domain"/>
</dbReference>
<dbReference type="InterPro" id="IPR002919">
    <property type="entry name" value="TIL_dom"/>
</dbReference>
<accession>A0A090KW53</accession>
<evidence type="ECO:0000313" key="9">
    <source>
        <dbReference type="WBParaSite" id="SRAE_0000529700.1"/>
    </source>
</evidence>
<keyword evidence="4" id="KW-1015">Disulfide bond</keyword>
<proteinExistence type="inferred from homology"/>
<evidence type="ECO:0000313" key="7">
    <source>
        <dbReference type="EMBL" id="CEF61695.1"/>
    </source>
</evidence>
<dbReference type="GO" id="GO:0004867">
    <property type="term" value="F:serine-type endopeptidase inhibitor activity"/>
    <property type="evidence" value="ECO:0007669"/>
    <property type="project" value="UniProtKB-KW"/>
</dbReference>
<dbReference type="PANTHER" id="PTHR23259">
    <property type="entry name" value="RIDDLE"/>
    <property type="match status" value="1"/>
</dbReference>
<feature type="signal peptide" evidence="5">
    <location>
        <begin position="1"/>
        <end position="19"/>
    </location>
</feature>
<name>A0A090KW53_STRRB</name>
<dbReference type="RefSeq" id="XP_024500902.1">
    <property type="nucleotide sequence ID" value="XM_024646756.1"/>
</dbReference>
<dbReference type="FunFam" id="2.10.25.10:FF:000055">
    <property type="entry name" value="alpha-tectorin isoform X1"/>
    <property type="match status" value="1"/>
</dbReference>
<dbReference type="OrthoDB" id="5912264at2759"/>
<reference evidence="8" key="1">
    <citation type="submission" date="2014-09" db="EMBL/GenBank/DDBJ databases">
        <authorList>
            <person name="Martin A.A."/>
        </authorList>
    </citation>
    <scope>NUCLEOTIDE SEQUENCE</scope>
    <source>
        <strain evidence="8">ED321</strain>
    </source>
</reference>
<dbReference type="CDD" id="cd19941">
    <property type="entry name" value="TIL"/>
    <property type="match status" value="1"/>
</dbReference>
<keyword evidence="2" id="KW-0646">Protease inhibitor</keyword>
<dbReference type="PANTHER" id="PTHR23259:SF70">
    <property type="entry name" value="ACCESSORY GLAND PROTEIN ACP62F-RELATED"/>
    <property type="match status" value="1"/>
</dbReference>
<dbReference type="CTD" id="36374087"/>
<protein>
    <submittedName>
        <fullName evidence="7 9">Trypsin Inhibitor-like, cysteine rich domain-containing protein</fullName>
    </submittedName>
</protein>
<dbReference type="EMBL" id="LN609473">
    <property type="protein sequence ID" value="CEF61695.1"/>
    <property type="molecule type" value="Genomic_DNA"/>
</dbReference>
<reference evidence="7" key="2">
    <citation type="submission" date="2014-09" db="EMBL/GenBank/DDBJ databases">
        <authorList>
            <person name="Aslett A.Martin."/>
        </authorList>
    </citation>
    <scope>NUCLEOTIDE SEQUENCE</scope>
    <source>
        <strain evidence="7">ED321 Heterogonic</strain>
    </source>
</reference>
<keyword evidence="8" id="KW-1185">Reference proteome</keyword>
<gene>
    <name evidence="7 9 10" type="ORF">SRAE_0000529700</name>
</gene>
<evidence type="ECO:0000313" key="10">
    <source>
        <dbReference type="WormBase" id="SRAE_0000529700"/>
    </source>
</evidence>
<evidence type="ECO:0000256" key="1">
    <source>
        <dbReference type="ARBA" id="ARBA00007611"/>
    </source>
</evidence>
<comment type="similarity">
    <text evidence="1">Belongs to the serine protease inhibitor-like (TIL domain-containing) family.</text>
</comment>
<dbReference type="InterPro" id="IPR036084">
    <property type="entry name" value="Ser_inhib-like_sf"/>
</dbReference>
<feature type="chain" id="PRO_5015030145" evidence="5">
    <location>
        <begin position="20"/>
        <end position="85"/>
    </location>
</feature>
<dbReference type="GeneID" id="36374087"/>
<dbReference type="WormBase" id="SRAE_0000529700">
    <property type="protein sequence ID" value="SRP08623"/>
    <property type="gene ID" value="WBGene00256591"/>
</dbReference>
<dbReference type="SUPFAM" id="SSF57567">
    <property type="entry name" value="Serine protease inhibitors"/>
    <property type="match status" value="1"/>
</dbReference>
<dbReference type="WBParaSite" id="SRAE_0000529700.1">
    <property type="protein sequence ID" value="SRAE_0000529700.1"/>
    <property type="gene ID" value="WBGene00256591"/>
</dbReference>